<accession>A0A1G2EHI8</accession>
<evidence type="ECO:0000256" key="1">
    <source>
        <dbReference type="SAM" id="Phobius"/>
    </source>
</evidence>
<dbReference type="Proteomes" id="UP000176216">
    <property type="component" value="Unassembled WGS sequence"/>
</dbReference>
<protein>
    <submittedName>
        <fullName evidence="2">Uncharacterized protein</fullName>
    </submittedName>
</protein>
<organism evidence="2 3">
    <name type="scientific">Candidatus Nealsonbacteria bacterium RIFCSPLOWO2_02_39_8</name>
    <dbReference type="NCBI Taxonomy" id="1801674"/>
    <lineage>
        <taxon>Bacteria</taxon>
        <taxon>Candidatus Nealsoniibacteriota</taxon>
    </lineage>
</organism>
<evidence type="ECO:0000313" key="2">
    <source>
        <dbReference type="EMBL" id="OGZ25237.1"/>
    </source>
</evidence>
<dbReference type="EMBL" id="MHMJ01000029">
    <property type="protein sequence ID" value="OGZ25237.1"/>
    <property type="molecule type" value="Genomic_DNA"/>
</dbReference>
<comment type="caution">
    <text evidence="2">The sequence shown here is derived from an EMBL/GenBank/DDBJ whole genome shotgun (WGS) entry which is preliminary data.</text>
</comment>
<feature type="transmembrane region" description="Helical" evidence="1">
    <location>
        <begin position="101"/>
        <end position="124"/>
    </location>
</feature>
<keyword evidence="1" id="KW-0472">Membrane</keyword>
<keyword evidence="1" id="KW-1133">Transmembrane helix</keyword>
<keyword evidence="1" id="KW-0812">Transmembrane</keyword>
<sequence length="162" mass="17428">MKRVFLIFLLSFFLISLAGFVFAEENKGLVPCGNPGQKLCTICDFFVLASNIINFILFTIVPPLAILLLSVGGFMYMIAYMAPGQGPGLITRAKSVLVSTLIGLVIIYGAFIIVGTFLSLIGLADWTTNIYGDWMQGKFFEIKCGGSSSTPSSTGGGQYRNA</sequence>
<feature type="transmembrane region" description="Helical" evidence="1">
    <location>
        <begin position="55"/>
        <end position="80"/>
    </location>
</feature>
<reference evidence="2 3" key="1">
    <citation type="journal article" date="2016" name="Nat. Commun.">
        <title>Thousands of microbial genomes shed light on interconnected biogeochemical processes in an aquifer system.</title>
        <authorList>
            <person name="Anantharaman K."/>
            <person name="Brown C.T."/>
            <person name="Hug L.A."/>
            <person name="Sharon I."/>
            <person name="Castelle C.J."/>
            <person name="Probst A.J."/>
            <person name="Thomas B.C."/>
            <person name="Singh A."/>
            <person name="Wilkins M.J."/>
            <person name="Karaoz U."/>
            <person name="Brodie E.L."/>
            <person name="Williams K.H."/>
            <person name="Hubbard S.S."/>
            <person name="Banfield J.F."/>
        </authorList>
    </citation>
    <scope>NUCLEOTIDE SEQUENCE [LARGE SCALE GENOMIC DNA]</scope>
</reference>
<proteinExistence type="predicted"/>
<evidence type="ECO:0000313" key="3">
    <source>
        <dbReference type="Proteomes" id="UP000176216"/>
    </source>
</evidence>
<dbReference type="AlphaFoldDB" id="A0A1G2EHI8"/>
<name>A0A1G2EHI8_9BACT</name>
<gene>
    <name evidence="2" type="ORF">A2W71_02615</name>
</gene>